<proteinExistence type="predicted"/>
<dbReference type="OrthoDB" id="61900at2759"/>
<gene>
    <name evidence="2" type="ORF">FB567DRAFT_6193</name>
</gene>
<dbReference type="Pfam" id="PF24809">
    <property type="entry name" value="DUF7708"/>
    <property type="match status" value="1"/>
</dbReference>
<name>A0A8K0W451_9PLEO</name>
<protein>
    <recommendedName>
        <fullName evidence="1">DUF7708 domain-containing protein</fullName>
    </recommendedName>
</protein>
<dbReference type="EMBL" id="JAGMVJ010000001">
    <property type="protein sequence ID" value="KAH7094553.1"/>
    <property type="molecule type" value="Genomic_DNA"/>
</dbReference>
<comment type="caution">
    <text evidence="2">The sequence shown here is derived from an EMBL/GenBank/DDBJ whole genome shotgun (WGS) entry which is preliminary data.</text>
</comment>
<dbReference type="AlphaFoldDB" id="A0A8K0W451"/>
<evidence type="ECO:0000313" key="2">
    <source>
        <dbReference type="EMBL" id="KAH7094553.1"/>
    </source>
</evidence>
<evidence type="ECO:0000313" key="3">
    <source>
        <dbReference type="Proteomes" id="UP000813461"/>
    </source>
</evidence>
<organism evidence="2 3">
    <name type="scientific">Paraphoma chrysanthemicola</name>
    <dbReference type="NCBI Taxonomy" id="798071"/>
    <lineage>
        <taxon>Eukaryota</taxon>
        <taxon>Fungi</taxon>
        <taxon>Dikarya</taxon>
        <taxon>Ascomycota</taxon>
        <taxon>Pezizomycotina</taxon>
        <taxon>Dothideomycetes</taxon>
        <taxon>Pleosporomycetidae</taxon>
        <taxon>Pleosporales</taxon>
        <taxon>Pleosporineae</taxon>
        <taxon>Phaeosphaeriaceae</taxon>
        <taxon>Paraphoma</taxon>
    </lineage>
</organism>
<keyword evidence="3" id="KW-1185">Reference proteome</keyword>
<reference evidence="2" key="1">
    <citation type="journal article" date="2021" name="Nat. Commun.">
        <title>Genetic determinants of endophytism in the Arabidopsis root mycobiome.</title>
        <authorList>
            <person name="Mesny F."/>
            <person name="Miyauchi S."/>
            <person name="Thiergart T."/>
            <person name="Pickel B."/>
            <person name="Atanasova L."/>
            <person name="Karlsson M."/>
            <person name="Huettel B."/>
            <person name="Barry K.W."/>
            <person name="Haridas S."/>
            <person name="Chen C."/>
            <person name="Bauer D."/>
            <person name="Andreopoulos W."/>
            <person name="Pangilinan J."/>
            <person name="LaButti K."/>
            <person name="Riley R."/>
            <person name="Lipzen A."/>
            <person name="Clum A."/>
            <person name="Drula E."/>
            <person name="Henrissat B."/>
            <person name="Kohler A."/>
            <person name="Grigoriev I.V."/>
            <person name="Martin F.M."/>
            <person name="Hacquard S."/>
        </authorList>
    </citation>
    <scope>NUCLEOTIDE SEQUENCE</scope>
    <source>
        <strain evidence="2">MPI-SDFR-AT-0120</strain>
    </source>
</reference>
<evidence type="ECO:0000259" key="1">
    <source>
        <dbReference type="Pfam" id="PF24809"/>
    </source>
</evidence>
<sequence>MASLVVYNNHPSWYTSHAGPNKRNVAAEAYQKAVDDLRTELNDASDVSALASSGSDIKDVMRVVQDAKQKYENGHKEHTGARAWLEKLSCRVMYYGKVFDSLAQHHPEYVALAWGAVKLVLMGIINRATLVQKLAEAFVAIGDVLPRADLSAELYQTDYMRDALSRLYAYIILFLRLCVRWYNRSPLGRLWSALKSPYELDYKELVDQIKVSSAAVEDLANAGARAEIRDIRTIQDLAQAQFTELYNKLLEKQERFETSMIQLMQVATSNKAVTEQVSVDVRGISRGVYRLEFHQVVQFLAPTTSPMNALRKVQSFARRDTDTAFVSQGNTRIIKLLQAWSAADRSSLLVVRSSLRAHKQARELAGEVIKRLTKESDCVFWNLTLPRIATSGEECMARVFKSIIHQILKHSADLFADFAEQLNAVKVLGSHTESEWADLISLLFTKIPNAFVVIETEGLYRGNQHDPEWADRFVLLLQRIIDKTAAAGNRLKVLLVVFGTAIKISPSSSNDSDVVVTSLQQPTPLPPRLRHVARRSGSNGREWKLQMPKV</sequence>
<accession>A0A8K0W451</accession>
<dbReference type="Proteomes" id="UP000813461">
    <property type="component" value="Unassembled WGS sequence"/>
</dbReference>
<dbReference type="InterPro" id="IPR056125">
    <property type="entry name" value="DUF7708"/>
</dbReference>
<feature type="domain" description="DUF7708" evidence="1">
    <location>
        <begin position="84"/>
        <end position="228"/>
    </location>
</feature>